<evidence type="ECO:0000256" key="7">
    <source>
        <dbReference type="ARBA" id="ARBA00022833"/>
    </source>
</evidence>
<dbReference type="STRING" id="879819.A0A0J0XR90"/>
<evidence type="ECO:0000313" key="12">
    <source>
        <dbReference type="EMBL" id="KLT43577.1"/>
    </source>
</evidence>
<name>A0A0J0XR90_9TREE</name>
<organism evidence="12 13">
    <name type="scientific">Cutaneotrichosporon oleaginosum</name>
    <dbReference type="NCBI Taxonomy" id="879819"/>
    <lineage>
        <taxon>Eukaryota</taxon>
        <taxon>Fungi</taxon>
        <taxon>Dikarya</taxon>
        <taxon>Basidiomycota</taxon>
        <taxon>Agaricomycotina</taxon>
        <taxon>Tremellomycetes</taxon>
        <taxon>Trichosporonales</taxon>
        <taxon>Trichosporonaceae</taxon>
        <taxon>Cutaneotrichosporon</taxon>
    </lineage>
</organism>
<dbReference type="RefSeq" id="XP_018280068.1">
    <property type="nucleotide sequence ID" value="XM_018425294.1"/>
</dbReference>
<protein>
    <submittedName>
        <fullName evidence="12">SET domain-containing protein</fullName>
    </submittedName>
</protein>
<dbReference type="EMBL" id="KQ087194">
    <property type="protein sequence ID" value="KLT43577.1"/>
    <property type="molecule type" value="Genomic_DNA"/>
</dbReference>
<feature type="compositionally biased region" description="Low complexity" evidence="8">
    <location>
        <begin position="507"/>
        <end position="519"/>
    </location>
</feature>
<dbReference type="SMART" id="SM00317">
    <property type="entry name" value="SET"/>
    <property type="match status" value="1"/>
</dbReference>
<feature type="region of interest" description="Disordered" evidence="8">
    <location>
        <begin position="1"/>
        <end position="575"/>
    </location>
</feature>
<keyword evidence="13" id="KW-1185">Reference proteome</keyword>
<evidence type="ECO:0000259" key="11">
    <source>
        <dbReference type="PROSITE" id="PS50868"/>
    </source>
</evidence>
<dbReference type="GO" id="GO:0042054">
    <property type="term" value="F:histone methyltransferase activity"/>
    <property type="evidence" value="ECO:0007669"/>
    <property type="project" value="InterPro"/>
</dbReference>
<dbReference type="Gene3D" id="2.170.270.10">
    <property type="entry name" value="SET domain"/>
    <property type="match status" value="1"/>
</dbReference>
<feature type="compositionally biased region" description="Polar residues" evidence="8">
    <location>
        <begin position="316"/>
        <end position="331"/>
    </location>
</feature>
<dbReference type="PROSITE" id="PS50868">
    <property type="entry name" value="POST_SET"/>
    <property type="match status" value="1"/>
</dbReference>
<keyword evidence="3" id="KW-0489">Methyltransferase</keyword>
<evidence type="ECO:0000313" key="13">
    <source>
        <dbReference type="Proteomes" id="UP000053611"/>
    </source>
</evidence>
<dbReference type="PANTHER" id="PTHR46223:SF3">
    <property type="entry name" value="HISTONE-LYSINE N-METHYLTRANSFERASE SET-23"/>
    <property type="match status" value="1"/>
</dbReference>
<feature type="compositionally biased region" description="Low complexity" evidence="8">
    <location>
        <begin position="338"/>
        <end position="383"/>
    </location>
</feature>
<dbReference type="Proteomes" id="UP000053611">
    <property type="component" value="Unassembled WGS sequence"/>
</dbReference>
<reference evidence="12 13" key="1">
    <citation type="submission" date="2015-03" db="EMBL/GenBank/DDBJ databases">
        <title>Genomics and transcriptomics of the oil-accumulating basidiomycete yeast T. oleaginosus allow insights into substrate utilization and the diverse evolutionary trajectories of mating systems in fungi.</title>
        <authorList>
            <consortium name="DOE Joint Genome Institute"/>
            <person name="Kourist R."/>
            <person name="Kracht O."/>
            <person name="Bracharz F."/>
            <person name="Lipzen A."/>
            <person name="Nolan M."/>
            <person name="Ohm R."/>
            <person name="Grigoriev I."/>
            <person name="Sun S."/>
            <person name="Heitman J."/>
            <person name="Bruck T."/>
            <person name="Nowrousian M."/>
        </authorList>
    </citation>
    <scope>NUCLEOTIDE SEQUENCE [LARGE SCALE GENOMIC DNA]</scope>
    <source>
        <strain evidence="12 13">IBC0246</strain>
    </source>
</reference>
<keyword evidence="5" id="KW-0949">S-adenosyl-L-methionine</keyword>
<evidence type="ECO:0000256" key="1">
    <source>
        <dbReference type="ARBA" id="ARBA00004286"/>
    </source>
</evidence>
<sequence>MSGPRHHLGTQADPITLSDSDDEPAPARTPRRPRRVTGLRAEPAAMPTTSDSDSDANDLAAQLSKMRARERGDVAGPSVLAQALVTATHSTQQNGHAQATFTDQDKGKGKQREIPAAPAQRAMHDFFSSNADAGPSRSPIVIDSSDGDDKPAPVERKKRHPTSESPLKKRKRRRTFDGFEEGTALGTWGNFEPLVVERRPPPPKDPSPPGPKLGEWGNFERLEAPALAAANKSKGKGIAPQPERAPTPEPPAPVPISKGMTARKSTGGKRPTGMRSYGARGLPQTEEEVTSPFTLHPTASAATHADVQPPAGSAQVAATTRTGPSWVTQDTPSDKAPSRSVSRPSSTSRPTSNRPSPEAGPSAPKSVSPAPVPASPKIIPAPSRLGSTPPLPRETKSPTPVKMEVDEVPLDSNGLSDFSQEEAPIPPLPSTSLFSTPPSDTPGSDAPISPLPGRSIETTPIPMLQPEQSSHEFEIADSSEHRDSDKAAKPLDDTRPRSPQSRDAYRANNMDSADASSSAHSFVFTDTSPDEAEPGVSGATEGMSVEMTTSQAEPTKARAAEEKGKGRPIEPLFPEWEAGPLEPRAARRRSRSSASYEEVVVTPYAGHLENPIEISDDEEDVAITARVSRQQWEQLFENAQRHTDGEGLFQGKDSVEASELAPPGMRGRANRKLDARLIDQYHRIVEKHAIPNNALHRELFETYMSISTAEDEPNAPTIKVVNMVDGAPPDFEFQYSNQMLYTDSVPEPELGQGCGCEGPCDPTSTTCSCVKRQQLYFYNLEGYSGFQYNADGTIKNPECPIWECGPNCGCPPECMNRVIQRGRSKDTAIELFKTRHKGWGIRAKSLIKQGTFIGVYSGELVTEAETEVRGRVYEKVGRTYLFDLDGYHISHPPEGLKDIDGRAYELAMTVKARAQKFKERELMERGLISHPSEAALIDDDDFEFSYSAYSIDAFHYGFTRYINHSCNPNLVTSQAYVKDVHPERPLLVIFARFDIRPGEEMCISYKGLPDYSVEAPRVTGSARKNKTSAQAHVSPKAVGGRKGGECMCGMRNCDGYMFPR</sequence>
<dbReference type="PROSITE" id="PS50867">
    <property type="entry name" value="PRE_SET"/>
    <property type="match status" value="1"/>
</dbReference>
<keyword evidence="4" id="KW-0808">Transferase</keyword>
<evidence type="ECO:0000256" key="6">
    <source>
        <dbReference type="ARBA" id="ARBA00022723"/>
    </source>
</evidence>
<dbReference type="InterPro" id="IPR003616">
    <property type="entry name" value="Post-SET_dom"/>
</dbReference>
<evidence type="ECO:0000259" key="10">
    <source>
        <dbReference type="PROSITE" id="PS50867"/>
    </source>
</evidence>
<feature type="domain" description="Pre-SET" evidence="10">
    <location>
        <begin position="752"/>
        <end position="822"/>
    </location>
</feature>
<dbReference type="InterPro" id="IPR007728">
    <property type="entry name" value="Pre-SET_dom"/>
</dbReference>
<keyword evidence="7" id="KW-0862">Zinc</keyword>
<feature type="compositionally biased region" description="Basic and acidic residues" evidence="8">
    <location>
        <begin position="103"/>
        <end position="113"/>
    </location>
</feature>
<dbReference type="GO" id="GO:0005634">
    <property type="term" value="C:nucleus"/>
    <property type="evidence" value="ECO:0007669"/>
    <property type="project" value="InterPro"/>
</dbReference>
<accession>A0A0J0XR90</accession>
<dbReference type="GeneID" id="28985897"/>
<evidence type="ECO:0000256" key="4">
    <source>
        <dbReference type="ARBA" id="ARBA00022679"/>
    </source>
</evidence>
<proteinExistence type="predicted"/>
<evidence type="ECO:0000256" key="5">
    <source>
        <dbReference type="ARBA" id="ARBA00022691"/>
    </source>
</evidence>
<dbReference type="SUPFAM" id="SSF82199">
    <property type="entry name" value="SET domain"/>
    <property type="match status" value="1"/>
</dbReference>
<keyword evidence="6" id="KW-0479">Metal-binding</keyword>
<feature type="compositionally biased region" description="Basic and acidic residues" evidence="8">
    <location>
        <begin position="555"/>
        <end position="568"/>
    </location>
</feature>
<gene>
    <name evidence="12" type="ORF">CC85DRAFT_301363</name>
</gene>
<dbReference type="InterPro" id="IPR001214">
    <property type="entry name" value="SET_dom"/>
</dbReference>
<dbReference type="OrthoDB" id="308383at2759"/>
<dbReference type="GO" id="GO:0008270">
    <property type="term" value="F:zinc ion binding"/>
    <property type="evidence" value="ECO:0007669"/>
    <property type="project" value="InterPro"/>
</dbReference>
<dbReference type="Pfam" id="PF05033">
    <property type="entry name" value="Pre-SET"/>
    <property type="match status" value="1"/>
</dbReference>
<dbReference type="InterPro" id="IPR046341">
    <property type="entry name" value="SET_dom_sf"/>
</dbReference>
<feature type="compositionally biased region" description="Low complexity" evidence="8">
    <location>
        <begin position="430"/>
        <end position="442"/>
    </location>
</feature>
<comment type="subcellular location">
    <subcellularLocation>
        <location evidence="1">Chromosome</location>
    </subcellularLocation>
</comment>
<dbReference type="GO" id="GO:0005694">
    <property type="term" value="C:chromosome"/>
    <property type="evidence" value="ECO:0007669"/>
    <property type="project" value="UniProtKB-SubCell"/>
</dbReference>
<dbReference type="Pfam" id="PF00856">
    <property type="entry name" value="SET"/>
    <property type="match status" value="1"/>
</dbReference>
<dbReference type="AlphaFoldDB" id="A0A0J0XR90"/>
<feature type="compositionally biased region" description="Polar residues" evidence="8">
    <location>
        <begin position="85"/>
        <end position="102"/>
    </location>
</feature>
<evidence type="ECO:0000256" key="3">
    <source>
        <dbReference type="ARBA" id="ARBA00022603"/>
    </source>
</evidence>
<evidence type="ECO:0000259" key="9">
    <source>
        <dbReference type="PROSITE" id="PS50280"/>
    </source>
</evidence>
<dbReference type="GO" id="GO:0032259">
    <property type="term" value="P:methylation"/>
    <property type="evidence" value="ECO:0007669"/>
    <property type="project" value="UniProtKB-KW"/>
</dbReference>
<dbReference type="PANTHER" id="PTHR46223">
    <property type="entry name" value="HISTONE-LYSINE N-METHYLTRANSFERASE SUV39H"/>
    <property type="match status" value="1"/>
</dbReference>
<evidence type="ECO:0000256" key="8">
    <source>
        <dbReference type="SAM" id="MobiDB-lite"/>
    </source>
</evidence>
<feature type="domain" description="SET" evidence="9">
    <location>
        <begin position="827"/>
        <end position="1006"/>
    </location>
</feature>
<evidence type="ECO:0000256" key="2">
    <source>
        <dbReference type="ARBA" id="ARBA00022454"/>
    </source>
</evidence>
<keyword evidence="2" id="KW-0158">Chromosome</keyword>
<feature type="domain" description="Post-SET" evidence="11">
    <location>
        <begin position="1042"/>
        <end position="1058"/>
    </location>
</feature>
<dbReference type="SMART" id="SM00468">
    <property type="entry name" value="PreSET"/>
    <property type="match status" value="1"/>
</dbReference>
<feature type="compositionally biased region" description="Basic and acidic residues" evidence="8">
    <location>
        <begin position="469"/>
        <end position="496"/>
    </location>
</feature>
<feature type="compositionally biased region" description="Pro residues" evidence="8">
    <location>
        <begin position="243"/>
        <end position="254"/>
    </location>
</feature>
<dbReference type="PROSITE" id="PS50280">
    <property type="entry name" value="SET"/>
    <property type="match status" value="1"/>
</dbReference>
<dbReference type="InterPro" id="IPR050973">
    <property type="entry name" value="H3K9_Histone-Lys_N-MTase"/>
</dbReference>